<dbReference type="Proteomes" id="UP000199622">
    <property type="component" value="Unassembled WGS sequence"/>
</dbReference>
<sequence length="411" mass="43974">MTTKTVLVSGAGIAGPAAAHWLHRGGYRVTVVESAPAPRPGGQAVDFRGEQVKLLAAMGVLDEVRRHETAMGDQTVLGLDGRPALTVPGAAWSGEVEILRGDLARILYEHTADHTEYVFGDRVTSLTETADGVEVTFARRAPRKFDLVVGADGVHSGVRAAAFGPERDFRRDLGFGIAGFTAPNHLGLDHTSIMYNEPGRGVTVGSHRLPDRLHVALVFAADGVEFHRRGLADQQALIAQLFADTGWELPKLLEALPAADDLYVDSISQIHLDRWSKGRVVLLGDAAWCAGPGGSGTGLAMMGAQVLAGELAAAGGDHVTAFAKYEERLRKPAGVGQKNGKGSGNFLAPRTAAKIRGRNRAYRMLSTRVFGGFFSWMTDRAANALEYREYPGLDSAHRATRLAARREVGHS</sequence>
<name>A0A1H5BFT3_9PSEU</name>
<keyword evidence="3" id="KW-1185">Reference proteome</keyword>
<dbReference type="InterPro" id="IPR051704">
    <property type="entry name" value="FAD_aromatic-hydroxylase"/>
</dbReference>
<evidence type="ECO:0000259" key="1">
    <source>
        <dbReference type="Pfam" id="PF01494"/>
    </source>
</evidence>
<dbReference type="PRINTS" id="PR00420">
    <property type="entry name" value="RNGMNOXGNASE"/>
</dbReference>
<dbReference type="OrthoDB" id="3356051at2"/>
<feature type="domain" description="FAD-binding" evidence="1">
    <location>
        <begin position="5"/>
        <end position="314"/>
    </location>
</feature>
<dbReference type="InterPro" id="IPR036188">
    <property type="entry name" value="FAD/NAD-bd_sf"/>
</dbReference>
<dbReference type="GO" id="GO:0071949">
    <property type="term" value="F:FAD binding"/>
    <property type="evidence" value="ECO:0007669"/>
    <property type="project" value="InterPro"/>
</dbReference>
<dbReference type="Pfam" id="PF01494">
    <property type="entry name" value="FAD_binding_3"/>
    <property type="match status" value="1"/>
</dbReference>
<dbReference type="EMBL" id="FNSO01000004">
    <property type="protein sequence ID" value="SED53402.1"/>
    <property type="molecule type" value="Genomic_DNA"/>
</dbReference>
<dbReference type="Gene3D" id="3.30.9.10">
    <property type="entry name" value="D-Amino Acid Oxidase, subunit A, domain 2"/>
    <property type="match status" value="1"/>
</dbReference>
<protein>
    <submittedName>
        <fullName evidence="2">2-polyprenyl-6-methoxyphenol hydroxylase</fullName>
    </submittedName>
</protein>
<dbReference type="Gene3D" id="3.50.50.60">
    <property type="entry name" value="FAD/NAD(P)-binding domain"/>
    <property type="match status" value="1"/>
</dbReference>
<accession>A0A1H5BFT3</accession>
<dbReference type="SUPFAM" id="SSF51905">
    <property type="entry name" value="FAD/NAD(P)-binding domain"/>
    <property type="match status" value="1"/>
</dbReference>
<dbReference type="PANTHER" id="PTHR46865:SF2">
    <property type="entry name" value="MONOOXYGENASE"/>
    <property type="match status" value="1"/>
</dbReference>
<dbReference type="PANTHER" id="PTHR46865">
    <property type="entry name" value="OXIDOREDUCTASE-RELATED"/>
    <property type="match status" value="1"/>
</dbReference>
<proteinExistence type="predicted"/>
<dbReference type="InterPro" id="IPR002938">
    <property type="entry name" value="FAD-bd"/>
</dbReference>
<dbReference type="RefSeq" id="WP_143060779.1">
    <property type="nucleotide sequence ID" value="NZ_FNSO01000004.1"/>
</dbReference>
<dbReference type="AlphaFoldDB" id="A0A1H5BFT3"/>
<gene>
    <name evidence="2" type="ORF">SAMN04489727_8262</name>
</gene>
<reference evidence="3" key="1">
    <citation type="submission" date="2016-10" db="EMBL/GenBank/DDBJ databases">
        <authorList>
            <person name="Varghese N."/>
            <person name="Submissions S."/>
        </authorList>
    </citation>
    <scope>NUCLEOTIDE SEQUENCE [LARGE SCALE GENOMIC DNA]</scope>
    <source>
        <strain evidence="3">DSM 44544</strain>
    </source>
</reference>
<dbReference type="STRING" id="208445.SAMN04489727_8262"/>
<evidence type="ECO:0000313" key="3">
    <source>
        <dbReference type="Proteomes" id="UP000199622"/>
    </source>
</evidence>
<evidence type="ECO:0000313" key="2">
    <source>
        <dbReference type="EMBL" id="SED53402.1"/>
    </source>
</evidence>
<organism evidence="2 3">
    <name type="scientific">Amycolatopsis tolypomycina</name>
    <dbReference type="NCBI Taxonomy" id="208445"/>
    <lineage>
        <taxon>Bacteria</taxon>
        <taxon>Bacillati</taxon>
        <taxon>Actinomycetota</taxon>
        <taxon>Actinomycetes</taxon>
        <taxon>Pseudonocardiales</taxon>
        <taxon>Pseudonocardiaceae</taxon>
        <taxon>Amycolatopsis</taxon>
    </lineage>
</organism>